<evidence type="ECO:0000313" key="1">
    <source>
        <dbReference type="EMBL" id="QBK92159.1"/>
    </source>
</evidence>
<protein>
    <submittedName>
        <fullName evidence="1">Uncharacterized protein</fullName>
    </submittedName>
</protein>
<dbReference type="EMBL" id="MK500568">
    <property type="protein sequence ID" value="QBK92159.1"/>
    <property type="molecule type" value="Genomic_DNA"/>
</dbReference>
<gene>
    <name evidence="1" type="ORF">LCPAC304_05060</name>
</gene>
<reference evidence="1" key="1">
    <citation type="journal article" date="2019" name="MBio">
        <title>Virus Genomes from Deep Sea Sediments Expand the Ocean Megavirome and Support Independent Origins of Viral Gigantism.</title>
        <authorList>
            <person name="Backstrom D."/>
            <person name="Yutin N."/>
            <person name="Jorgensen S.L."/>
            <person name="Dharamshi J."/>
            <person name="Homa F."/>
            <person name="Zaremba-Niedwiedzka K."/>
            <person name="Spang A."/>
            <person name="Wolf Y.I."/>
            <person name="Koonin E.V."/>
            <person name="Ettema T.J."/>
        </authorList>
    </citation>
    <scope>NUCLEOTIDE SEQUENCE</scope>
</reference>
<organism evidence="1">
    <name type="scientific">Pithovirus LCPAC304</name>
    <dbReference type="NCBI Taxonomy" id="2506594"/>
    <lineage>
        <taxon>Viruses</taxon>
        <taxon>Pithoviruses</taxon>
    </lineage>
</organism>
<proteinExistence type="predicted"/>
<accession>A0A481ZAN8</accession>
<name>A0A481ZAN8_9VIRU</name>
<sequence>MKRIATIGQNGHFTTVKTNTPTVGSYAQFSSTNARPWSTTAPKKETRKTRRRKKKILHPIFAQCAKISADPFWQDKFDKASYGKLPRGFTMNKNYLIYKRGIKNDSAIVPETPHEAYSVCVYFFQSTAKIYSDQDNDRLKEEERLMQLREQLKERTWAKTLKRQKEVLVELYVQELKEHYTLSIEATRKLEDIINIGILYNYFNKDNILLEDGIITEIVGLFYNSDIKIFVTEQPLHPKTSKSSSKAKRIEPSPLPRHISFTKERSINFYEEWGKLLDTSIKIVIPKESKEKGFEGVHVARVHSHIEERPTMSTEEFFESTFTPTISTTD</sequence>